<name>A0ABN0R6H5_MYCUL</name>
<keyword evidence="4" id="KW-1185">Reference proteome</keyword>
<accession>A0ABN0R6H5</accession>
<dbReference type="Proteomes" id="UP000020681">
    <property type="component" value="Unassembled WGS sequence"/>
</dbReference>
<protein>
    <recommendedName>
        <fullName evidence="2">DUF732 domain-containing protein</fullName>
    </recommendedName>
</protein>
<comment type="caution">
    <text evidence="3">The sequence shown here is derived from an EMBL/GenBank/DDBJ whole genome shotgun (WGS) entry which is preliminary data.</text>
</comment>
<sequence>MHQPAKRGNPHDAAAATVNNTGITPAQASAGINAAITAYCPQYQG</sequence>
<reference evidence="3 4" key="1">
    <citation type="submission" date="2014-01" db="EMBL/GenBank/DDBJ databases">
        <authorList>
            <person name="Dobos K."/>
            <person name="Lenaerts A."/>
            <person name="Ordway D."/>
            <person name="DeGroote M.A."/>
            <person name="Parker T."/>
            <person name="Sizemore C."/>
            <person name="Tallon L.J."/>
            <person name="Sadzewicz L.K."/>
            <person name="Sengamalay N."/>
            <person name="Fraser C.M."/>
            <person name="Hine E."/>
            <person name="Shefchek K.A."/>
            <person name="Das S.P."/>
            <person name="Tettelin H."/>
        </authorList>
    </citation>
    <scope>NUCLEOTIDE SEQUENCE [LARGE SCALE GENOMIC DNA]</scope>
    <source>
        <strain evidence="3 4">Harvey</strain>
    </source>
</reference>
<evidence type="ECO:0000256" key="1">
    <source>
        <dbReference type="SAM" id="MobiDB-lite"/>
    </source>
</evidence>
<feature type="region of interest" description="Disordered" evidence="1">
    <location>
        <begin position="1"/>
        <end position="20"/>
    </location>
</feature>
<feature type="domain" description="DUF732" evidence="2">
    <location>
        <begin position="7"/>
        <end position="42"/>
    </location>
</feature>
<evidence type="ECO:0000313" key="4">
    <source>
        <dbReference type="Proteomes" id="UP000020681"/>
    </source>
</evidence>
<dbReference type="Pfam" id="PF05305">
    <property type="entry name" value="DUF732"/>
    <property type="match status" value="1"/>
</dbReference>
<dbReference type="EMBL" id="JAOL01000072">
    <property type="protein sequence ID" value="EUA92749.1"/>
    <property type="molecule type" value="Genomic_DNA"/>
</dbReference>
<proteinExistence type="predicted"/>
<evidence type="ECO:0000259" key="2">
    <source>
        <dbReference type="Pfam" id="PF05305"/>
    </source>
</evidence>
<dbReference type="InterPro" id="IPR007969">
    <property type="entry name" value="DUF732"/>
</dbReference>
<organism evidence="3 4">
    <name type="scientific">Mycobacterium ulcerans str. Harvey</name>
    <dbReference type="NCBI Taxonomy" id="1299332"/>
    <lineage>
        <taxon>Bacteria</taxon>
        <taxon>Bacillati</taxon>
        <taxon>Actinomycetota</taxon>
        <taxon>Actinomycetes</taxon>
        <taxon>Mycobacteriales</taxon>
        <taxon>Mycobacteriaceae</taxon>
        <taxon>Mycobacterium</taxon>
        <taxon>Mycobacterium ulcerans group</taxon>
    </lineage>
</organism>
<evidence type="ECO:0000313" key="3">
    <source>
        <dbReference type="EMBL" id="EUA92749.1"/>
    </source>
</evidence>
<gene>
    <name evidence="3" type="ORF">I551_0846</name>
</gene>